<reference evidence="1" key="1">
    <citation type="submission" date="2018-05" db="EMBL/GenBank/DDBJ databases">
        <authorList>
            <person name="Lanie J.A."/>
            <person name="Ng W.-L."/>
            <person name="Kazmierczak K.M."/>
            <person name="Andrzejewski T.M."/>
            <person name="Davidsen T.M."/>
            <person name="Wayne K.J."/>
            <person name="Tettelin H."/>
            <person name="Glass J.I."/>
            <person name="Rusch D."/>
            <person name="Podicherti R."/>
            <person name="Tsui H.-C.T."/>
            <person name="Winkler M.E."/>
        </authorList>
    </citation>
    <scope>NUCLEOTIDE SEQUENCE</scope>
</reference>
<dbReference type="EMBL" id="UINC01001705">
    <property type="protein sequence ID" value="SUZ86945.1"/>
    <property type="molecule type" value="Genomic_DNA"/>
</dbReference>
<name>A0A381R5A2_9ZZZZ</name>
<dbReference type="Gene3D" id="3.30.1460.10">
    <property type="match status" value="1"/>
</dbReference>
<protein>
    <recommendedName>
        <fullName evidence="2">YbjN domain-containing protein</fullName>
    </recommendedName>
</protein>
<dbReference type="AlphaFoldDB" id="A0A381R5A2"/>
<organism evidence="1">
    <name type="scientific">marine metagenome</name>
    <dbReference type="NCBI Taxonomy" id="408172"/>
    <lineage>
        <taxon>unclassified sequences</taxon>
        <taxon>metagenomes</taxon>
        <taxon>ecological metagenomes</taxon>
    </lineage>
</organism>
<accession>A0A381R5A2</accession>
<gene>
    <name evidence="1" type="ORF">METZ01_LOCUS39799</name>
</gene>
<sequence>MVTREDLESFLIRMDLDWNEVDEGMFLIKGQSGGVVVHLSDPVLLVRLKVMDLPNGESDLGELYRALLELNATDVVHGAYGIEDGELILTDTLELQNLDFEELQASVESLQYAASSHLGRIKDLAGAADSGSEGGD</sequence>
<evidence type="ECO:0008006" key="2">
    <source>
        <dbReference type="Google" id="ProtNLM"/>
    </source>
</evidence>
<dbReference type="SUPFAM" id="SSF69635">
    <property type="entry name" value="Type III secretory system chaperone-like"/>
    <property type="match status" value="1"/>
</dbReference>
<dbReference type="Pfam" id="PF22550">
    <property type="entry name" value="CesT_Tir_1"/>
    <property type="match status" value="1"/>
</dbReference>
<proteinExistence type="predicted"/>
<dbReference type="InterPro" id="IPR054345">
    <property type="entry name" value="Tir-like"/>
</dbReference>
<evidence type="ECO:0000313" key="1">
    <source>
        <dbReference type="EMBL" id="SUZ86945.1"/>
    </source>
</evidence>